<feature type="compositionally biased region" description="Basic residues" evidence="1">
    <location>
        <begin position="1"/>
        <end position="11"/>
    </location>
</feature>
<comment type="caution">
    <text evidence="2">The sequence shown here is derived from an EMBL/GenBank/DDBJ whole genome shotgun (WGS) entry which is preliminary data.</text>
</comment>
<dbReference type="EMBL" id="JAHIBW010000018">
    <property type="protein sequence ID" value="KAG7302228.1"/>
    <property type="molecule type" value="Genomic_DNA"/>
</dbReference>
<keyword evidence="3" id="KW-1185">Reference proteome</keyword>
<proteinExistence type="predicted"/>
<feature type="compositionally biased region" description="Basic and acidic residues" evidence="1">
    <location>
        <begin position="16"/>
        <end position="26"/>
    </location>
</feature>
<accession>A0ABQ7QE40</accession>
<protein>
    <submittedName>
        <fullName evidence="2">Uncharacterized protein</fullName>
    </submittedName>
</protein>
<sequence length="59" mass="6599">MVLNLPRRRQGGKLTRQSDARVERPIAHAQAAPPPAPRPARPALSIDKCRCEEDTTREI</sequence>
<feature type="region of interest" description="Disordered" evidence="1">
    <location>
        <begin position="1"/>
        <end position="46"/>
    </location>
</feature>
<reference evidence="2 3" key="1">
    <citation type="submission" date="2021-06" db="EMBL/GenBank/DDBJ databases">
        <title>A haploid diamondback moth (Plutella xylostella L.) genome assembly resolves 31 chromosomes and identifies a diamide resistance mutation.</title>
        <authorList>
            <person name="Ward C.M."/>
            <person name="Perry K.D."/>
            <person name="Baker G."/>
            <person name="Powis K."/>
            <person name="Heckel D.G."/>
            <person name="Baxter S.W."/>
        </authorList>
    </citation>
    <scope>NUCLEOTIDE SEQUENCE [LARGE SCALE GENOMIC DNA]</scope>
    <source>
        <strain evidence="2 3">LV</strain>
        <tissue evidence="2">Single pupa</tissue>
    </source>
</reference>
<gene>
    <name evidence="2" type="ORF">JYU34_013709</name>
</gene>
<dbReference type="Proteomes" id="UP000823941">
    <property type="component" value="Chromosome 18"/>
</dbReference>
<evidence type="ECO:0000256" key="1">
    <source>
        <dbReference type="SAM" id="MobiDB-lite"/>
    </source>
</evidence>
<name>A0ABQ7QE40_PLUXY</name>
<evidence type="ECO:0000313" key="3">
    <source>
        <dbReference type="Proteomes" id="UP000823941"/>
    </source>
</evidence>
<evidence type="ECO:0000313" key="2">
    <source>
        <dbReference type="EMBL" id="KAG7302228.1"/>
    </source>
</evidence>
<organism evidence="2 3">
    <name type="scientific">Plutella xylostella</name>
    <name type="common">Diamondback moth</name>
    <name type="synonym">Plutella maculipennis</name>
    <dbReference type="NCBI Taxonomy" id="51655"/>
    <lineage>
        <taxon>Eukaryota</taxon>
        <taxon>Metazoa</taxon>
        <taxon>Ecdysozoa</taxon>
        <taxon>Arthropoda</taxon>
        <taxon>Hexapoda</taxon>
        <taxon>Insecta</taxon>
        <taxon>Pterygota</taxon>
        <taxon>Neoptera</taxon>
        <taxon>Endopterygota</taxon>
        <taxon>Lepidoptera</taxon>
        <taxon>Glossata</taxon>
        <taxon>Ditrysia</taxon>
        <taxon>Yponomeutoidea</taxon>
        <taxon>Plutellidae</taxon>
        <taxon>Plutella</taxon>
    </lineage>
</organism>